<feature type="domain" description="SET" evidence="1">
    <location>
        <begin position="23"/>
        <end position="288"/>
    </location>
</feature>
<dbReference type="GO" id="GO:0005634">
    <property type="term" value="C:nucleus"/>
    <property type="evidence" value="ECO:0007669"/>
    <property type="project" value="TreeGrafter"/>
</dbReference>
<dbReference type="GO" id="GO:0016279">
    <property type="term" value="F:protein-lysine N-methyltransferase activity"/>
    <property type="evidence" value="ECO:0007669"/>
    <property type="project" value="TreeGrafter"/>
</dbReference>
<dbReference type="InterPro" id="IPR001214">
    <property type="entry name" value="SET_dom"/>
</dbReference>
<dbReference type="PROSITE" id="PS50280">
    <property type="entry name" value="SET"/>
    <property type="match status" value="1"/>
</dbReference>
<accession>A0A9P6D081</accession>
<dbReference type="Gene3D" id="3.90.1410.10">
    <property type="entry name" value="set domain protein methyltransferase, domain 1"/>
    <property type="match status" value="1"/>
</dbReference>
<evidence type="ECO:0000313" key="3">
    <source>
        <dbReference type="Proteomes" id="UP000807469"/>
    </source>
</evidence>
<evidence type="ECO:0000259" key="1">
    <source>
        <dbReference type="PROSITE" id="PS50280"/>
    </source>
</evidence>
<dbReference type="AlphaFoldDB" id="A0A9P6D081"/>
<sequence>MPIQDKLRTLLEWCTENGIIIDERISIGTDSQAGIAVYSEDDYIHPQTTLVKIPKSAILSVRSCSLEAVIPEAPYGLGAQLSLSLALYAEILRGMKSRWHGYIQSLPADLVDLPSFWDFRLEANTGSTSHHNVANSRMFLRGTEAGKICNGRLDNGYKQLEEVTQFYHEVAEPLLQRNAKGSDVPTLLGFYRAFSLVSSRAFLVDAYHGLSMVPIADAFNHTLENHVHLESDYNVCCECGSLYECIHDREEGAKAPGNVSSLDEHDLYYEMVSNTGIPPHTEVFNTYGEDLSNAQLLNQYGFILDVNENDRLLWSADDLLNTFVSGRDTASHRERLTQDLRNVSSHFEKSGAPDFGQSQLIYHEASRENIFCLNSDGIMSHHLWLALFVLSVWRTFPGGERVEPEIAQMALSVLELQTELELQDMDDVNDNDEDMGSDYDEGDKIPIRQGTDTPTALVLLIDIAQLAVNLCVTRKAASGPEGYTAEQLTDILDAEAATRTDETCATSHAELAISVLLGEWSILDSCEAAWKALRHAASRRMCV</sequence>
<dbReference type="Proteomes" id="UP000807469">
    <property type="component" value="Unassembled WGS sequence"/>
</dbReference>
<comment type="caution">
    <text evidence="2">The sequence shown here is derived from an EMBL/GenBank/DDBJ whole genome shotgun (WGS) entry which is preliminary data.</text>
</comment>
<keyword evidence="3" id="KW-1185">Reference proteome</keyword>
<proteinExistence type="predicted"/>
<dbReference type="OrthoDB" id="441812at2759"/>
<dbReference type="InterPro" id="IPR050600">
    <property type="entry name" value="SETD3_SETD6_MTase"/>
</dbReference>
<gene>
    <name evidence="2" type="ORF">BDN70DRAFT_879160</name>
</gene>
<reference evidence="2" key="1">
    <citation type="submission" date="2020-11" db="EMBL/GenBank/DDBJ databases">
        <authorList>
            <consortium name="DOE Joint Genome Institute"/>
            <person name="Ahrendt S."/>
            <person name="Riley R."/>
            <person name="Andreopoulos W."/>
            <person name="Labutti K."/>
            <person name="Pangilinan J."/>
            <person name="Ruiz-Duenas F.J."/>
            <person name="Barrasa J.M."/>
            <person name="Sanchez-Garcia M."/>
            <person name="Camarero S."/>
            <person name="Miyauchi S."/>
            <person name="Serrano A."/>
            <person name="Linde D."/>
            <person name="Babiker R."/>
            <person name="Drula E."/>
            <person name="Ayuso-Fernandez I."/>
            <person name="Pacheco R."/>
            <person name="Padilla G."/>
            <person name="Ferreira P."/>
            <person name="Barriuso J."/>
            <person name="Kellner H."/>
            <person name="Castanera R."/>
            <person name="Alfaro M."/>
            <person name="Ramirez L."/>
            <person name="Pisabarro A.G."/>
            <person name="Kuo A."/>
            <person name="Tritt A."/>
            <person name="Lipzen A."/>
            <person name="He G."/>
            <person name="Yan M."/>
            <person name="Ng V."/>
            <person name="Cullen D."/>
            <person name="Martin F."/>
            <person name="Rosso M.-N."/>
            <person name="Henrissat B."/>
            <person name="Hibbett D."/>
            <person name="Martinez A.T."/>
            <person name="Grigoriev I.V."/>
        </authorList>
    </citation>
    <scope>NUCLEOTIDE SEQUENCE</scope>
    <source>
        <strain evidence="2">CIRM-BRFM 674</strain>
    </source>
</reference>
<dbReference type="InterPro" id="IPR046341">
    <property type="entry name" value="SET_dom_sf"/>
</dbReference>
<name>A0A9P6D081_9AGAR</name>
<protein>
    <submittedName>
        <fullName evidence="2">SET domain-containing protein</fullName>
    </submittedName>
</protein>
<dbReference type="PANTHER" id="PTHR13271:SF34">
    <property type="entry name" value="N-LYSINE METHYLTRANSFERASE SETD6"/>
    <property type="match status" value="1"/>
</dbReference>
<dbReference type="EMBL" id="MU155220">
    <property type="protein sequence ID" value="KAF9479094.1"/>
    <property type="molecule type" value="Genomic_DNA"/>
</dbReference>
<dbReference type="SUPFAM" id="SSF82199">
    <property type="entry name" value="SET domain"/>
    <property type="match status" value="1"/>
</dbReference>
<organism evidence="2 3">
    <name type="scientific">Pholiota conissans</name>
    <dbReference type="NCBI Taxonomy" id="109636"/>
    <lineage>
        <taxon>Eukaryota</taxon>
        <taxon>Fungi</taxon>
        <taxon>Dikarya</taxon>
        <taxon>Basidiomycota</taxon>
        <taxon>Agaricomycotina</taxon>
        <taxon>Agaricomycetes</taxon>
        <taxon>Agaricomycetidae</taxon>
        <taxon>Agaricales</taxon>
        <taxon>Agaricineae</taxon>
        <taxon>Strophariaceae</taxon>
        <taxon>Pholiota</taxon>
    </lineage>
</organism>
<dbReference type="PANTHER" id="PTHR13271">
    <property type="entry name" value="UNCHARACTERIZED PUTATIVE METHYLTRANSFERASE"/>
    <property type="match status" value="1"/>
</dbReference>
<evidence type="ECO:0000313" key="2">
    <source>
        <dbReference type="EMBL" id="KAF9479094.1"/>
    </source>
</evidence>
<dbReference type="CDD" id="cd10527">
    <property type="entry name" value="SET_LSMT"/>
    <property type="match status" value="1"/>
</dbReference>